<dbReference type="SUPFAM" id="SSF82866">
    <property type="entry name" value="Multidrug efflux transporter AcrB transmembrane domain"/>
    <property type="match status" value="2"/>
</dbReference>
<dbReference type="EMBL" id="CACVAS010000170">
    <property type="protein sequence ID" value="CAA6828176.1"/>
    <property type="molecule type" value="Genomic_DNA"/>
</dbReference>
<organism evidence="9">
    <name type="scientific">uncultured Sulfurovum sp</name>
    <dbReference type="NCBI Taxonomy" id="269237"/>
    <lineage>
        <taxon>Bacteria</taxon>
        <taxon>Pseudomonadati</taxon>
        <taxon>Campylobacterota</taxon>
        <taxon>Epsilonproteobacteria</taxon>
        <taxon>Campylobacterales</taxon>
        <taxon>Sulfurovaceae</taxon>
        <taxon>Sulfurovum</taxon>
        <taxon>environmental samples</taxon>
    </lineage>
</organism>
<dbReference type="PANTHER" id="PTHR32063:SF14">
    <property type="entry name" value="BLL4319 PROTEIN"/>
    <property type="match status" value="1"/>
</dbReference>
<keyword evidence="3" id="KW-1003">Cell membrane</keyword>
<evidence type="ECO:0000256" key="4">
    <source>
        <dbReference type="ARBA" id="ARBA00022519"/>
    </source>
</evidence>
<feature type="transmembrane region" description="Helical" evidence="8">
    <location>
        <begin position="432"/>
        <end position="452"/>
    </location>
</feature>
<name>A0A6S6U586_9BACT</name>
<dbReference type="Pfam" id="PF00873">
    <property type="entry name" value="ACR_tran"/>
    <property type="match status" value="1"/>
</dbReference>
<proteinExistence type="predicted"/>
<dbReference type="InterPro" id="IPR027463">
    <property type="entry name" value="AcrB_DN_DC_subdom"/>
</dbReference>
<feature type="transmembrane region" description="Helical" evidence="8">
    <location>
        <begin position="514"/>
        <end position="545"/>
    </location>
</feature>
<feature type="transmembrane region" description="Helical" evidence="8">
    <location>
        <begin position="334"/>
        <end position="353"/>
    </location>
</feature>
<dbReference type="InterPro" id="IPR001036">
    <property type="entry name" value="Acrflvin-R"/>
</dbReference>
<dbReference type="PRINTS" id="PR00702">
    <property type="entry name" value="ACRIFLAVINRP"/>
</dbReference>
<feature type="transmembrane region" description="Helical" evidence="8">
    <location>
        <begin position="959"/>
        <end position="979"/>
    </location>
</feature>
<dbReference type="Gene3D" id="3.30.70.1430">
    <property type="entry name" value="Multidrug efflux transporter AcrB pore domain"/>
    <property type="match status" value="2"/>
</dbReference>
<keyword evidence="5 8" id="KW-0812">Transmembrane</keyword>
<feature type="transmembrane region" description="Helical" evidence="8">
    <location>
        <begin position="386"/>
        <end position="411"/>
    </location>
</feature>
<comment type="subcellular location">
    <subcellularLocation>
        <location evidence="1">Cell inner membrane</location>
        <topology evidence="1">Multi-pass membrane protein</topology>
    </subcellularLocation>
</comment>
<evidence type="ECO:0000256" key="2">
    <source>
        <dbReference type="ARBA" id="ARBA00022448"/>
    </source>
</evidence>
<evidence type="ECO:0000256" key="3">
    <source>
        <dbReference type="ARBA" id="ARBA00022475"/>
    </source>
</evidence>
<dbReference type="Gene3D" id="3.30.70.1440">
    <property type="entry name" value="Multidrug efflux transporter AcrB pore domain"/>
    <property type="match status" value="1"/>
</dbReference>
<evidence type="ECO:0000256" key="7">
    <source>
        <dbReference type="ARBA" id="ARBA00023136"/>
    </source>
</evidence>
<dbReference type="PANTHER" id="PTHR32063">
    <property type="match status" value="1"/>
</dbReference>
<evidence type="ECO:0000256" key="1">
    <source>
        <dbReference type="ARBA" id="ARBA00004429"/>
    </source>
</evidence>
<protein>
    <submittedName>
        <fullName evidence="9">RND multidrug efflux transporter Acriflavin resistance protein</fullName>
    </submittedName>
</protein>
<feature type="transmembrane region" description="Helical" evidence="8">
    <location>
        <begin position="12"/>
        <end position="29"/>
    </location>
</feature>
<keyword evidence="2" id="KW-0813">Transport</keyword>
<keyword evidence="7 8" id="KW-0472">Membrane</keyword>
<dbReference type="SUPFAM" id="SSF82693">
    <property type="entry name" value="Multidrug efflux transporter AcrB pore domain, PN1, PN2, PC1 and PC2 subdomains"/>
    <property type="match status" value="3"/>
</dbReference>
<keyword evidence="4" id="KW-0997">Cell inner membrane</keyword>
<dbReference type="AlphaFoldDB" id="A0A6S6U586"/>
<sequence length="1047" mass="116023">MILSDIAVKRPVFASVISLLFIAFGLVSFDRLSLREYPDIDPPVVTVEVSYPGAPANIVETRITELVEKRIAGIEGIDFVESSSKDGESKVTIEFSINRDIDAAANDVRDRISGIQDNLPVEADPPEVQKVDSNDDVIIWQNLASAKMSVPELTDYARRYLVDQYSTLGGVARVRVGGGLSYAMRIWLDRKKLAARGLSVSDVESALRAENIELPAGSLESQTRLFQARIDRNFKKPDDFKKLVLKEGSDGYLVRLKDVARVELGVEEDRTFFRGNGIAMVGIGTIKQSTANAIEVARNVKALTAKLNKSLPEGMSIEQSYDSSIFIEASIKEVYMTLLIAMACVILVIYLFLGSMRATLVPAVAVPVSIVATFMLIYAFGFSINLLTLLALVLAIGLVVDDAIVMLENIVRRMKEYGESPLVASYRGAREVGFAVVATTLVLIAVFVPITFLEGDIGRLFTEFALTISAAVAFSSLVALTLSPVIASKFLTVQTSKPNILIRMMDSFIKFLRYIYIQILNFMLKVPLLMIVLFLALLWLTAWVYPQVKQEFIPKEDRGAFFVMVNGPEGATHKYMEEYMSEVEKRLMAYVEENEVSRLLVRTPRGFGTLANFNDGIAIVLLKDWAERRPAVKIMAEIRQKLSDLPGVRVFTVMRQGLGGRAQKPIQFVLGGSTYEELAKWRDILFDKISENNPGLVGLDSSYKETRPQIDFEINYDRAAQLGVSISEIGTTLETMMGGRRVTTFLDRGEEYDVIVEGERALQRSFDQVKNIYVRSARTGAMIPLSNLVSIKEYGAAKTLTRYNRIRAITLEANLKEEYSLDEALTYLNDMVKKHLPETAIVDYKGQSRDFMQSGSSILFVFVLGLLVVFLVLAAQFESYIHPFVIMLTVPLAMGGGLFGLYYTGSSLNIYSQIALIILVGLSAKNGILIVEFANQLRDKGIEFSQALIQAAQIRFRPILMTGVTTIAGAIPLVISSGAGSETRYVIGIVILYGVSAATIFTLFIVPVAYSLLARHTKSPGAVADKLLKEEAEDEERIMKQRQKDNI</sequence>
<dbReference type="Gene3D" id="3.30.2090.10">
    <property type="entry name" value="Multidrug efflux transporter AcrB TolC docking domain, DN and DC subdomains"/>
    <property type="match status" value="2"/>
</dbReference>
<feature type="transmembrane region" description="Helical" evidence="8">
    <location>
        <begin position="910"/>
        <end position="931"/>
    </location>
</feature>
<feature type="transmembrane region" description="Helical" evidence="8">
    <location>
        <begin position="985"/>
        <end position="1010"/>
    </location>
</feature>
<accession>A0A6S6U586</accession>
<feature type="transmembrane region" description="Helical" evidence="8">
    <location>
        <begin position="464"/>
        <end position="493"/>
    </location>
</feature>
<evidence type="ECO:0000256" key="8">
    <source>
        <dbReference type="SAM" id="Phobius"/>
    </source>
</evidence>
<evidence type="ECO:0000313" key="9">
    <source>
        <dbReference type="EMBL" id="CAA6828176.1"/>
    </source>
</evidence>
<reference evidence="9" key="1">
    <citation type="submission" date="2020-01" db="EMBL/GenBank/DDBJ databases">
        <authorList>
            <person name="Meier V. D."/>
            <person name="Meier V D."/>
        </authorList>
    </citation>
    <scope>NUCLEOTIDE SEQUENCE</scope>
    <source>
        <strain evidence="9">HLG_WM_MAG_01</strain>
    </source>
</reference>
<evidence type="ECO:0000256" key="5">
    <source>
        <dbReference type="ARBA" id="ARBA00022692"/>
    </source>
</evidence>
<gene>
    <name evidence="9" type="ORF">HELGO_WM1879</name>
</gene>
<dbReference type="Gene3D" id="1.20.1640.10">
    <property type="entry name" value="Multidrug efflux transporter AcrB transmembrane domain"/>
    <property type="match status" value="2"/>
</dbReference>
<dbReference type="GO" id="GO:0042910">
    <property type="term" value="F:xenobiotic transmembrane transporter activity"/>
    <property type="evidence" value="ECO:0007669"/>
    <property type="project" value="TreeGrafter"/>
</dbReference>
<dbReference type="Gene3D" id="3.30.70.1320">
    <property type="entry name" value="Multidrug efflux transporter AcrB pore domain like"/>
    <property type="match status" value="1"/>
</dbReference>
<keyword evidence="6 8" id="KW-1133">Transmembrane helix</keyword>
<dbReference type="FunFam" id="1.20.1640.10:FF:000001">
    <property type="entry name" value="Efflux pump membrane transporter"/>
    <property type="match status" value="1"/>
</dbReference>
<dbReference type="SUPFAM" id="SSF82714">
    <property type="entry name" value="Multidrug efflux transporter AcrB TolC docking domain, DN and DC subdomains"/>
    <property type="match status" value="2"/>
</dbReference>
<feature type="transmembrane region" description="Helical" evidence="8">
    <location>
        <begin position="858"/>
        <end position="877"/>
    </location>
</feature>
<feature type="transmembrane region" description="Helical" evidence="8">
    <location>
        <begin position="884"/>
        <end position="904"/>
    </location>
</feature>
<feature type="transmembrane region" description="Helical" evidence="8">
    <location>
        <begin position="360"/>
        <end position="380"/>
    </location>
</feature>
<dbReference type="GO" id="GO:0005886">
    <property type="term" value="C:plasma membrane"/>
    <property type="evidence" value="ECO:0007669"/>
    <property type="project" value="UniProtKB-SubCell"/>
</dbReference>
<evidence type="ECO:0000256" key="6">
    <source>
        <dbReference type="ARBA" id="ARBA00022989"/>
    </source>
</evidence>